<evidence type="ECO:0000313" key="2">
    <source>
        <dbReference type="EMBL" id="CAB4150848.1"/>
    </source>
</evidence>
<protein>
    <submittedName>
        <fullName evidence="2">Uncharacterized protein</fullName>
    </submittedName>
</protein>
<sequence length="103" mass="11901">MLRFQQNRNMIINEEYISIHIELNAGTSLELEAWPHQGNLGNVYFRFTGRYGANTVATKMHNETWNEFTERLDQGWTLSPLIKELIATLEKALKESHAHSITA</sequence>
<proteinExistence type="predicted"/>
<gene>
    <name evidence="1" type="ORF">UFOVP298_48</name>
    <name evidence="2" type="ORF">UFOVP572_43</name>
</gene>
<dbReference type="EMBL" id="LR796552">
    <property type="protein sequence ID" value="CAB4150848.1"/>
    <property type="molecule type" value="Genomic_DNA"/>
</dbReference>
<evidence type="ECO:0000313" key="1">
    <source>
        <dbReference type="EMBL" id="CAB4136307.1"/>
    </source>
</evidence>
<reference evidence="2" key="1">
    <citation type="submission" date="2020-04" db="EMBL/GenBank/DDBJ databases">
        <authorList>
            <person name="Chiriac C."/>
            <person name="Salcher M."/>
            <person name="Ghai R."/>
            <person name="Kavagutti S V."/>
        </authorList>
    </citation>
    <scope>NUCLEOTIDE SEQUENCE</scope>
</reference>
<dbReference type="EMBL" id="LR796309">
    <property type="protein sequence ID" value="CAB4136307.1"/>
    <property type="molecule type" value="Genomic_DNA"/>
</dbReference>
<organism evidence="2">
    <name type="scientific">uncultured Caudovirales phage</name>
    <dbReference type="NCBI Taxonomy" id="2100421"/>
    <lineage>
        <taxon>Viruses</taxon>
        <taxon>Duplodnaviria</taxon>
        <taxon>Heunggongvirae</taxon>
        <taxon>Uroviricota</taxon>
        <taxon>Caudoviricetes</taxon>
        <taxon>Peduoviridae</taxon>
        <taxon>Maltschvirus</taxon>
        <taxon>Maltschvirus maltsch</taxon>
    </lineage>
</organism>
<name>A0A6J5MW11_9CAUD</name>
<accession>A0A6J5MW11</accession>